<dbReference type="Gene3D" id="3.30.1600.10">
    <property type="entry name" value="SIR2/SIRT2 'Small Domain"/>
    <property type="match status" value="1"/>
</dbReference>
<dbReference type="CDD" id="cd01407">
    <property type="entry name" value="SIR2-fam"/>
    <property type="match status" value="1"/>
</dbReference>
<keyword evidence="4" id="KW-0378">Hydrolase</keyword>
<dbReference type="InterPro" id="IPR050134">
    <property type="entry name" value="NAD-dep_sirtuin_deacylases"/>
</dbReference>
<accession>A0A645C6T2</accession>
<gene>
    <name evidence="4" type="primary">cobB_32</name>
    <name evidence="4" type="ORF">SDC9_120339</name>
</gene>
<dbReference type="Gene3D" id="3.40.50.1220">
    <property type="entry name" value="TPP-binding domain"/>
    <property type="match status" value="1"/>
</dbReference>
<dbReference type="GO" id="GO:0017136">
    <property type="term" value="F:histone deacetylase activity, NAD-dependent"/>
    <property type="evidence" value="ECO:0007669"/>
    <property type="project" value="TreeGrafter"/>
</dbReference>
<keyword evidence="2" id="KW-0520">NAD</keyword>
<protein>
    <submittedName>
        <fullName evidence="4">NAD-dependent protein deacetylase</fullName>
        <ecNumber evidence="4">3.5.1.-</ecNumber>
    </submittedName>
</protein>
<feature type="domain" description="Deacetylase sirtuin-type" evidence="3">
    <location>
        <begin position="2"/>
        <end position="266"/>
    </location>
</feature>
<sequence>MPEKEAVFAKKFSILEAMIKGARSLVVLTGAGISTLSGIPDFRSSKGLYSEHWGNLAVEEILSLSFFSKHPEVFYAWAREVWYGLEHYQPNVVHHALSLMEEKGYVEGLFTQNIDMLHTKAGSKRCYEVHGSAKHHHCTQCNSYYSYEQIAPIVRSGEVPVCTQCRSVIKPDIVFYGENLDSMILFRAYEMFSHTDLCLVLGSYLVVQPAASFPSHALQHGAPLVIVNAQKTGYDNAATLHFSDLNQFGDALSAYLATLEVRKRLV</sequence>
<dbReference type="GO" id="GO:0070403">
    <property type="term" value="F:NAD+ binding"/>
    <property type="evidence" value="ECO:0007669"/>
    <property type="project" value="InterPro"/>
</dbReference>
<dbReference type="EMBL" id="VSSQ01025310">
    <property type="protein sequence ID" value="MPM73359.1"/>
    <property type="molecule type" value="Genomic_DNA"/>
</dbReference>
<dbReference type="InterPro" id="IPR026591">
    <property type="entry name" value="Sirtuin_cat_small_dom_sf"/>
</dbReference>
<dbReference type="PANTHER" id="PTHR11085">
    <property type="entry name" value="NAD-DEPENDENT PROTEIN DEACYLASE SIRTUIN-5, MITOCHONDRIAL-RELATED"/>
    <property type="match status" value="1"/>
</dbReference>
<evidence type="ECO:0000256" key="2">
    <source>
        <dbReference type="ARBA" id="ARBA00023027"/>
    </source>
</evidence>
<dbReference type="InterPro" id="IPR026590">
    <property type="entry name" value="Ssirtuin_cat_dom"/>
</dbReference>
<dbReference type="InterPro" id="IPR029035">
    <property type="entry name" value="DHS-like_NAD/FAD-binding_dom"/>
</dbReference>
<dbReference type="AlphaFoldDB" id="A0A645C6T2"/>
<dbReference type="GO" id="GO:0016787">
    <property type="term" value="F:hydrolase activity"/>
    <property type="evidence" value="ECO:0007669"/>
    <property type="project" value="UniProtKB-KW"/>
</dbReference>
<reference evidence="4" key="1">
    <citation type="submission" date="2019-08" db="EMBL/GenBank/DDBJ databases">
        <authorList>
            <person name="Kucharzyk K."/>
            <person name="Murdoch R.W."/>
            <person name="Higgins S."/>
            <person name="Loffler F."/>
        </authorList>
    </citation>
    <scope>NUCLEOTIDE SEQUENCE</scope>
</reference>
<dbReference type="SUPFAM" id="SSF52467">
    <property type="entry name" value="DHS-like NAD/FAD-binding domain"/>
    <property type="match status" value="1"/>
</dbReference>
<proteinExistence type="predicted"/>
<name>A0A645C6T2_9ZZZZ</name>
<dbReference type="PANTHER" id="PTHR11085:SF4">
    <property type="entry name" value="NAD-DEPENDENT PROTEIN DEACYLASE"/>
    <property type="match status" value="1"/>
</dbReference>
<dbReference type="InterPro" id="IPR003000">
    <property type="entry name" value="Sirtuin"/>
</dbReference>
<dbReference type="Pfam" id="PF02146">
    <property type="entry name" value="SIR2"/>
    <property type="match status" value="1"/>
</dbReference>
<organism evidence="4">
    <name type="scientific">bioreactor metagenome</name>
    <dbReference type="NCBI Taxonomy" id="1076179"/>
    <lineage>
        <taxon>unclassified sequences</taxon>
        <taxon>metagenomes</taxon>
        <taxon>ecological metagenomes</taxon>
    </lineage>
</organism>
<keyword evidence="1" id="KW-0808">Transferase</keyword>
<evidence type="ECO:0000313" key="4">
    <source>
        <dbReference type="EMBL" id="MPM73359.1"/>
    </source>
</evidence>
<evidence type="ECO:0000259" key="3">
    <source>
        <dbReference type="PROSITE" id="PS50305"/>
    </source>
</evidence>
<dbReference type="PROSITE" id="PS50305">
    <property type="entry name" value="SIRTUIN"/>
    <property type="match status" value="1"/>
</dbReference>
<comment type="caution">
    <text evidence="4">The sequence shown here is derived from an EMBL/GenBank/DDBJ whole genome shotgun (WGS) entry which is preliminary data.</text>
</comment>
<dbReference type="EC" id="3.5.1.-" evidence="4"/>
<evidence type="ECO:0000256" key="1">
    <source>
        <dbReference type="ARBA" id="ARBA00022679"/>
    </source>
</evidence>